<dbReference type="SUPFAM" id="SSF53067">
    <property type="entry name" value="Actin-like ATPase domain"/>
    <property type="match status" value="2"/>
</dbReference>
<evidence type="ECO:0000256" key="11">
    <source>
        <dbReference type="ARBA" id="ARBA00023242"/>
    </source>
</evidence>
<dbReference type="GO" id="GO:0007283">
    <property type="term" value="P:spermatogenesis"/>
    <property type="evidence" value="ECO:0007669"/>
    <property type="project" value="UniProtKB-KW"/>
</dbReference>
<reference evidence="19" key="1">
    <citation type="submission" date="2025-08" db="UniProtKB">
        <authorList>
            <consortium name="RefSeq"/>
        </authorList>
    </citation>
    <scope>IDENTIFICATION</scope>
</reference>
<keyword evidence="18" id="KW-1185">Reference proteome</keyword>
<keyword evidence="7" id="KW-0221">Differentiation</keyword>
<keyword evidence="8" id="KW-0744">Spermatogenesis</keyword>
<dbReference type="Gene3D" id="3.30.420.40">
    <property type="match status" value="2"/>
</dbReference>
<proteinExistence type="inferred from homology"/>
<evidence type="ECO:0000256" key="4">
    <source>
        <dbReference type="ARBA" id="ARBA00006752"/>
    </source>
</evidence>
<dbReference type="eggNOG" id="KOG0676">
    <property type="taxonomic scope" value="Eukaryota"/>
</dbReference>
<evidence type="ECO:0000256" key="7">
    <source>
        <dbReference type="ARBA" id="ARBA00022782"/>
    </source>
</evidence>
<dbReference type="CDD" id="cd10214">
    <property type="entry name" value="ASKHA_NBD_ACTL7"/>
    <property type="match status" value="1"/>
</dbReference>
<comment type="similarity">
    <text evidence="4 15">Belongs to the actin family.</text>
</comment>
<keyword evidence="10" id="KW-0206">Cytoskeleton</keyword>
<evidence type="ECO:0000256" key="8">
    <source>
        <dbReference type="ARBA" id="ARBA00022871"/>
    </source>
</evidence>
<dbReference type="GO" id="GO:0005634">
    <property type="term" value="C:nucleus"/>
    <property type="evidence" value="ECO:0007669"/>
    <property type="project" value="UniProtKB-SubCell"/>
</dbReference>
<evidence type="ECO:0000256" key="10">
    <source>
        <dbReference type="ARBA" id="ARBA00023212"/>
    </source>
</evidence>
<dbReference type="InterPro" id="IPR043129">
    <property type="entry name" value="ATPase_NBD"/>
</dbReference>
<comment type="function">
    <text evidence="14">Essential for normal spermatogenesis and male fertility. Required for normal sperm head morphology, acroplaxome formation, acrosome attachment, and acrosome granule stability. May anchor and stabilize acrosomal adherence to the acroplaxome at least in part by facilitating the presence of F-actin in the subacrosomal space. May play an important role in formation and fusion of Golgi-derived vesicles during acrosome biogenesis.</text>
</comment>
<protein>
    <recommendedName>
        <fullName evidence="5">Actin-like protein 7A</fullName>
    </recommendedName>
</protein>
<dbReference type="GO" id="GO:0007338">
    <property type="term" value="P:single fertilization"/>
    <property type="evidence" value="ECO:0007669"/>
    <property type="project" value="UniProtKB-KW"/>
</dbReference>
<dbReference type="OrthoDB" id="9925380at2759"/>
<comment type="subunit">
    <text evidence="13">Interacts (via N-terminus) with TES (via LIM domain 2). Heterodimer with TES; the heterodimer interacts with ENAH to form a heterotrimer. Interacts with ACTL9. Interacts with CYLC1; the interaction may be relevant for proper acrosome attachment to the nuclear envelope.</text>
</comment>
<dbReference type="GO" id="GO:0005794">
    <property type="term" value="C:Golgi apparatus"/>
    <property type="evidence" value="ECO:0007669"/>
    <property type="project" value="UniProtKB-SubCell"/>
</dbReference>
<evidence type="ECO:0000256" key="9">
    <source>
        <dbReference type="ARBA" id="ARBA00023034"/>
    </source>
</evidence>
<evidence type="ECO:0000256" key="2">
    <source>
        <dbReference type="ARBA" id="ARBA00004245"/>
    </source>
</evidence>
<feature type="domain" description="Actin-like protein 7A N-terminal" evidence="17">
    <location>
        <begin position="39"/>
        <end position="96"/>
    </location>
</feature>
<keyword evidence="9" id="KW-0333">Golgi apparatus</keyword>
<comment type="subcellular location">
    <subcellularLocation>
        <location evidence="2">Cytoplasm</location>
        <location evidence="2">Cytoskeleton</location>
    </subcellularLocation>
    <subcellularLocation>
        <location evidence="3">Golgi apparatus</location>
    </subcellularLocation>
    <subcellularLocation>
        <location evidence="1">Nucleus</location>
    </subcellularLocation>
</comment>
<evidence type="ECO:0000259" key="17">
    <source>
        <dbReference type="Pfam" id="PF16840"/>
    </source>
</evidence>
<evidence type="ECO:0000256" key="16">
    <source>
        <dbReference type="SAM" id="MobiDB-lite"/>
    </source>
</evidence>
<evidence type="ECO:0000256" key="5">
    <source>
        <dbReference type="ARBA" id="ARBA00016971"/>
    </source>
</evidence>
<dbReference type="InParanoid" id="A0A1S2ZA38"/>
<dbReference type="CTD" id="10881"/>
<evidence type="ECO:0000256" key="6">
    <source>
        <dbReference type="ARBA" id="ARBA00022490"/>
    </source>
</evidence>
<dbReference type="GO" id="GO:0030154">
    <property type="term" value="P:cell differentiation"/>
    <property type="evidence" value="ECO:0007669"/>
    <property type="project" value="UniProtKB-KW"/>
</dbReference>
<dbReference type="Gene3D" id="3.90.640.10">
    <property type="entry name" value="Actin, Chain A, domain 4"/>
    <property type="match status" value="1"/>
</dbReference>
<dbReference type="Pfam" id="PF00022">
    <property type="entry name" value="Actin"/>
    <property type="match status" value="1"/>
</dbReference>
<accession>A0A1S2ZA38</accession>
<gene>
    <name evidence="19" type="primary">ACTL7A</name>
</gene>
<evidence type="ECO:0000256" key="12">
    <source>
        <dbReference type="ARBA" id="ARBA00023279"/>
    </source>
</evidence>
<dbReference type="GeneID" id="103107366"/>
<name>A0A1S2ZA38_ERIEU</name>
<dbReference type="FunCoup" id="A0A1S2ZA38">
    <property type="interactions" value="73"/>
</dbReference>
<keyword evidence="12" id="KW-0278">Fertilization</keyword>
<evidence type="ECO:0000256" key="13">
    <source>
        <dbReference type="ARBA" id="ARBA00049713"/>
    </source>
</evidence>
<sequence>MGDVISEDILKLSVDLSLSGLGADGIKDLFVSRMALESVWTPQTAFPGDGHSPRANEQPPLQTASLKEGPAKRAVWVRPDYSDLQGPKKATVAQRKSSLAVTKAVVVDLGTGYCKCGFAGLPKPTHMISSTVGKPYMETAKTGVHRKETFVGQELVNPGIRLKFTNPLRHGIVVDWDAVQDIWEYLFQQEMKIAPEEHAVLVSDPPLSPHTNREKYAEMLFEAFGTPAMHIAYQSRLSMYSYGRTSGMVVEVGHGVSYVVPIYEGYPLPSITGRLDYAGSDLTAYLTCLMNGSGKSFTEDQMGIVEDIKRKCCFVALDPLEEKKVPPAEHTIQYTLPDGKGIQLCQERFLCAEMFFKPSLIKSMQLGLHTQTVSCLNKCDVALKRDLMGSILLCGGSTMLSGFPNRLQKELSSMCPNDTPQVNVLPERDTAVWTGGSILASLQGFQPLWVHRSEYEEHGPFFLYRRCF</sequence>
<dbReference type="GO" id="GO:0005856">
    <property type="term" value="C:cytoskeleton"/>
    <property type="evidence" value="ECO:0007669"/>
    <property type="project" value="UniProtKB-SubCell"/>
</dbReference>
<dbReference type="InterPro" id="IPR031769">
    <property type="entry name" value="ACTL7A_N"/>
</dbReference>
<dbReference type="SMART" id="SM00268">
    <property type="entry name" value="ACTIN"/>
    <property type="match status" value="1"/>
</dbReference>
<dbReference type="AlphaFoldDB" id="A0A1S2ZA38"/>
<keyword evidence="11" id="KW-0539">Nucleus</keyword>
<keyword evidence="6" id="KW-0963">Cytoplasm</keyword>
<organism evidence="18 19">
    <name type="scientific">Erinaceus europaeus</name>
    <name type="common">Western European hedgehog</name>
    <dbReference type="NCBI Taxonomy" id="9365"/>
    <lineage>
        <taxon>Eukaryota</taxon>
        <taxon>Metazoa</taxon>
        <taxon>Chordata</taxon>
        <taxon>Craniata</taxon>
        <taxon>Vertebrata</taxon>
        <taxon>Euteleostomi</taxon>
        <taxon>Mammalia</taxon>
        <taxon>Eutheria</taxon>
        <taxon>Laurasiatheria</taxon>
        <taxon>Eulipotyphla</taxon>
        <taxon>Erinaceidae</taxon>
        <taxon>Erinaceinae</taxon>
        <taxon>Erinaceus</taxon>
    </lineage>
</organism>
<dbReference type="PANTHER" id="PTHR11937">
    <property type="entry name" value="ACTIN"/>
    <property type="match status" value="1"/>
</dbReference>
<evidence type="ECO:0000313" key="19">
    <source>
        <dbReference type="RefSeq" id="XP_007516222.2"/>
    </source>
</evidence>
<evidence type="ECO:0000256" key="15">
    <source>
        <dbReference type="RuleBase" id="RU000487"/>
    </source>
</evidence>
<dbReference type="Proteomes" id="UP001652624">
    <property type="component" value="Chromosome 10"/>
</dbReference>
<feature type="region of interest" description="Disordered" evidence="16">
    <location>
        <begin position="44"/>
        <end position="69"/>
    </location>
</feature>
<dbReference type="Pfam" id="PF16840">
    <property type="entry name" value="ACTL7A_N"/>
    <property type="match status" value="1"/>
</dbReference>
<evidence type="ECO:0000256" key="1">
    <source>
        <dbReference type="ARBA" id="ARBA00004123"/>
    </source>
</evidence>
<dbReference type="PRINTS" id="PR00190">
    <property type="entry name" value="ACTIN"/>
</dbReference>
<evidence type="ECO:0000313" key="18">
    <source>
        <dbReference type="Proteomes" id="UP001652624"/>
    </source>
</evidence>
<dbReference type="InterPro" id="IPR004000">
    <property type="entry name" value="Actin"/>
</dbReference>
<evidence type="ECO:0000256" key="14">
    <source>
        <dbReference type="ARBA" id="ARBA00049951"/>
    </source>
</evidence>
<evidence type="ECO:0000256" key="3">
    <source>
        <dbReference type="ARBA" id="ARBA00004555"/>
    </source>
</evidence>
<dbReference type="RefSeq" id="XP_007516222.2">
    <property type="nucleotide sequence ID" value="XM_007516160.2"/>
</dbReference>